<sequence>MSVEFPICDKKCRSTKMNRQILVYRKIISR</sequence>
<protein>
    <submittedName>
        <fullName evidence="1">Uncharacterized protein</fullName>
    </submittedName>
</protein>
<reference evidence="1" key="1">
    <citation type="submission" date="2014-11" db="EMBL/GenBank/DDBJ databases">
        <authorList>
            <person name="Amaro Gonzalez C."/>
        </authorList>
    </citation>
    <scope>NUCLEOTIDE SEQUENCE</scope>
</reference>
<dbReference type="AlphaFoldDB" id="A0A0E9V9C8"/>
<reference evidence="1" key="2">
    <citation type="journal article" date="2015" name="Fish Shellfish Immunol.">
        <title>Early steps in the European eel (Anguilla anguilla)-Vibrio vulnificus interaction in the gills: Role of the RtxA13 toxin.</title>
        <authorList>
            <person name="Callol A."/>
            <person name="Pajuelo D."/>
            <person name="Ebbesson L."/>
            <person name="Teles M."/>
            <person name="MacKenzie S."/>
            <person name="Amaro C."/>
        </authorList>
    </citation>
    <scope>NUCLEOTIDE SEQUENCE</scope>
</reference>
<accession>A0A0E9V9C8</accession>
<proteinExistence type="predicted"/>
<evidence type="ECO:0000313" key="1">
    <source>
        <dbReference type="EMBL" id="JAH73798.1"/>
    </source>
</evidence>
<organism evidence="1">
    <name type="scientific">Anguilla anguilla</name>
    <name type="common">European freshwater eel</name>
    <name type="synonym">Muraena anguilla</name>
    <dbReference type="NCBI Taxonomy" id="7936"/>
    <lineage>
        <taxon>Eukaryota</taxon>
        <taxon>Metazoa</taxon>
        <taxon>Chordata</taxon>
        <taxon>Craniata</taxon>
        <taxon>Vertebrata</taxon>
        <taxon>Euteleostomi</taxon>
        <taxon>Actinopterygii</taxon>
        <taxon>Neopterygii</taxon>
        <taxon>Teleostei</taxon>
        <taxon>Anguilliformes</taxon>
        <taxon>Anguillidae</taxon>
        <taxon>Anguilla</taxon>
    </lineage>
</organism>
<dbReference type="EMBL" id="GBXM01034779">
    <property type="protein sequence ID" value="JAH73798.1"/>
    <property type="molecule type" value="Transcribed_RNA"/>
</dbReference>
<name>A0A0E9V9C8_ANGAN</name>